<evidence type="ECO:0000259" key="2">
    <source>
        <dbReference type="Pfam" id="PF00535"/>
    </source>
</evidence>
<comment type="caution">
    <text evidence="3">The sequence shown here is derived from an EMBL/GenBank/DDBJ whole genome shotgun (WGS) entry which is preliminary data.</text>
</comment>
<keyword evidence="3" id="KW-0328">Glycosyltransferase</keyword>
<dbReference type="EC" id="2.4.-.-" evidence="3"/>
<keyword evidence="1" id="KW-0812">Transmembrane</keyword>
<keyword evidence="1" id="KW-1133">Transmembrane helix</keyword>
<dbReference type="GO" id="GO:0016757">
    <property type="term" value="F:glycosyltransferase activity"/>
    <property type="evidence" value="ECO:0007669"/>
    <property type="project" value="UniProtKB-KW"/>
</dbReference>
<evidence type="ECO:0000256" key="1">
    <source>
        <dbReference type="SAM" id="Phobius"/>
    </source>
</evidence>
<dbReference type="SUPFAM" id="SSF53448">
    <property type="entry name" value="Nucleotide-diphospho-sugar transferases"/>
    <property type="match status" value="1"/>
</dbReference>
<dbReference type="CDD" id="cd04187">
    <property type="entry name" value="DPM1_like_bac"/>
    <property type="match status" value="1"/>
</dbReference>
<keyword evidence="3" id="KW-0808">Transferase</keyword>
<dbReference type="HOGENOM" id="CLU_033536_0_1_2"/>
<dbReference type="PANTHER" id="PTHR48090">
    <property type="entry name" value="UNDECAPRENYL-PHOSPHATE 4-DEOXY-4-FORMAMIDO-L-ARABINOSE TRANSFERASE-RELATED"/>
    <property type="match status" value="1"/>
</dbReference>
<protein>
    <submittedName>
        <fullName evidence="3">Glycosyltransferase, group 2 family protein</fullName>
        <ecNumber evidence="3">2.4.-.-</ecNumber>
    </submittedName>
</protein>
<dbReference type="InterPro" id="IPR029044">
    <property type="entry name" value="Nucleotide-diphossugar_trans"/>
</dbReference>
<accession>D2ZQY1</accession>
<feature type="domain" description="Glycosyltransferase 2-like" evidence="2">
    <location>
        <begin position="21"/>
        <end position="180"/>
    </location>
</feature>
<dbReference type="Proteomes" id="UP000004028">
    <property type="component" value="Unassembled WGS sequence"/>
</dbReference>
<evidence type="ECO:0000313" key="3">
    <source>
        <dbReference type="EMBL" id="EFC93678.1"/>
    </source>
</evidence>
<feature type="transmembrane region" description="Helical" evidence="1">
    <location>
        <begin position="278"/>
        <end position="300"/>
    </location>
</feature>
<keyword evidence="1" id="KW-0472">Membrane</keyword>
<organism evidence="3 4">
    <name type="scientific">Methanobrevibacter smithii DSM 2374</name>
    <dbReference type="NCBI Taxonomy" id="521002"/>
    <lineage>
        <taxon>Archaea</taxon>
        <taxon>Methanobacteriati</taxon>
        <taxon>Methanobacteriota</taxon>
        <taxon>Methanomada group</taxon>
        <taxon>Methanobacteria</taxon>
        <taxon>Methanobacteriales</taxon>
        <taxon>Methanobacteriaceae</taxon>
        <taxon>Methanobrevibacter</taxon>
    </lineage>
</organism>
<dbReference type="GO" id="GO:0005886">
    <property type="term" value="C:plasma membrane"/>
    <property type="evidence" value="ECO:0007669"/>
    <property type="project" value="TreeGrafter"/>
</dbReference>
<dbReference type="PATRIC" id="fig|521002.11.peg.1228"/>
<name>D2ZQY1_METSM</name>
<dbReference type="Pfam" id="PF00535">
    <property type="entry name" value="Glycos_transf_2"/>
    <property type="match status" value="1"/>
</dbReference>
<dbReference type="InterPro" id="IPR050256">
    <property type="entry name" value="Glycosyltransferase_2"/>
</dbReference>
<dbReference type="InterPro" id="IPR001173">
    <property type="entry name" value="Glyco_trans_2-like"/>
</dbReference>
<gene>
    <name evidence="3" type="ORF">METSMIF1_03264</name>
</gene>
<proteinExistence type="predicted"/>
<feature type="transmembrane region" description="Helical" evidence="1">
    <location>
        <begin position="241"/>
        <end position="266"/>
    </location>
</feature>
<dbReference type="PANTHER" id="PTHR48090:SF8">
    <property type="entry name" value="GLYCOSYLTRANSFERASE CSBB-RELATED"/>
    <property type="match status" value="1"/>
</dbReference>
<dbReference type="EMBL" id="ABYV02000006">
    <property type="protein sequence ID" value="EFC93678.1"/>
    <property type="molecule type" value="Genomic_DNA"/>
</dbReference>
<reference evidence="3 4" key="1">
    <citation type="submission" date="2010-01" db="EMBL/GenBank/DDBJ databases">
        <authorList>
            <person name="Weinstock G."/>
            <person name="Sodergren E."/>
            <person name="Clifton S."/>
            <person name="Fulton L."/>
            <person name="Fulton B."/>
            <person name="Courtney L."/>
            <person name="Fronick C."/>
            <person name="Harrison M."/>
            <person name="Strong C."/>
            <person name="Farmer C."/>
            <person name="Delahaunty K."/>
            <person name="Markovic C."/>
            <person name="Hall O."/>
            <person name="Minx P."/>
            <person name="Tomlinson C."/>
            <person name="Mitreva M."/>
            <person name="Nelson J."/>
            <person name="Hou S."/>
            <person name="Wollam A."/>
            <person name="Pepin K.H."/>
            <person name="Johnson M."/>
            <person name="Bhonagiri V."/>
            <person name="Nash W.E."/>
            <person name="Warren W."/>
            <person name="Chinwalla A."/>
            <person name="Mardis E.R."/>
            <person name="Wilson R.K."/>
        </authorList>
    </citation>
    <scope>NUCLEOTIDE SEQUENCE [LARGE SCALE GENOMIC DNA]</scope>
    <source>
        <strain evidence="3 4">DSM 2374</strain>
    </source>
</reference>
<sequence>MIINYLNTNIKKIINMKTLDIVVPCYNEEEMLPIFYKEVSNNLKNINWNVIFVNDGSNDNTLEVIKKLKNSYDNVKYISFSRNFGKESAIYAGLDYSTRDYIILMDADLQDPPSLIPEMLKYISKYDIVGTRRVTRKGEPPIRSFFARLFYKIANKITKIELVDGARDFRLMKREVVNAILDLKEYNRFSKGIFQWVGFETKWLEYENIERQKGETSWSFWELFKYSIEGIVSFTTTPLHIATIIGIFFSIIAFLSIIVIVIKTLLFGDPVEGWPSTISIILFLSGIQLFAAGIIGEYLAKIYLESKKRPLYIIKEKD</sequence>
<dbReference type="Gene3D" id="3.90.550.10">
    <property type="entry name" value="Spore Coat Polysaccharide Biosynthesis Protein SpsA, Chain A"/>
    <property type="match status" value="1"/>
</dbReference>
<evidence type="ECO:0000313" key="4">
    <source>
        <dbReference type="Proteomes" id="UP000004028"/>
    </source>
</evidence>
<dbReference type="AlphaFoldDB" id="D2ZQY1"/>